<organism evidence="6 7">
    <name type="scientific">Psychrobacter alimentarius</name>
    <dbReference type="NCBI Taxonomy" id="261164"/>
    <lineage>
        <taxon>Bacteria</taxon>
        <taxon>Pseudomonadati</taxon>
        <taxon>Pseudomonadota</taxon>
        <taxon>Gammaproteobacteria</taxon>
        <taxon>Moraxellales</taxon>
        <taxon>Moraxellaceae</taxon>
        <taxon>Psychrobacter</taxon>
    </lineage>
</organism>
<reference evidence="6 7" key="1">
    <citation type="submission" date="2016-03" db="EMBL/GenBank/DDBJ databases">
        <title>Genome sequencing of Psychrobacter alimentarius PAMC 27889.</title>
        <authorList>
            <person name="Lee J."/>
            <person name="Kim O.-S."/>
        </authorList>
    </citation>
    <scope>NUCLEOTIDE SEQUENCE [LARGE SCALE GENOMIC DNA]</scope>
    <source>
        <strain evidence="6 7">PAMC 27889</strain>
    </source>
</reference>
<dbReference type="GeneID" id="33059680"/>
<dbReference type="Pfam" id="PF14659">
    <property type="entry name" value="Phage_int_SAM_3"/>
    <property type="match status" value="1"/>
</dbReference>
<dbReference type="CDD" id="cd01189">
    <property type="entry name" value="INT_ICEBs1_C_like"/>
    <property type="match status" value="1"/>
</dbReference>
<name>A0ABN4N889_9GAMM</name>
<dbReference type="PANTHER" id="PTHR30629">
    <property type="entry name" value="PROPHAGE INTEGRASE"/>
    <property type="match status" value="1"/>
</dbReference>
<dbReference type="InterPro" id="IPR004107">
    <property type="entry name" value="Integrase_SAM-like_N"/>
</dbReference>
<dbReference type="RefSeq" id="WP_062845095.1">
    <property type="nucleotide sequence ID" value="NZ_CP014945.1"/>
</dbReference>
<dbReference type="InterPro" id="IPR011010">
    <property type="entry name" value="DNA_brk_join_enz"/>
</dbReference>
<accession>A0ABN4N889</accession>
<dbReference type="PANTHER" id="PTHR30629:SF2">
    <property type="entry name" value="PROPHAGE INTEGRASE INTS-RELATED"/>
    <property type="match status" value="1"/>
</dbReference>
<dbReference type="Proteomes" id="UP000076104">
    <property type="component" value="Chromosome"/>
</dbReference>
<comment type="similarity">
    <text evidence="1">Belongs to the 'phage' integrase family.</text>
</comment>
<dbReference type="Gene3D" id="1.10.443.10">
    <property type="entry name" value="Intergrase catalytic core"/>
    <property type="match status" value="1"/>
</dbReference>
<proteinExistence type="inferred from homology"/>
<sequence length="403" mass="46991">MASIRTRRGSNMLFVDFYYMGIRCRETTNLTDTPENRKKLEKVIEKMEAEIILGLFNYAKYFPKSDKAAEMVALNDRKECINTNTPSFEQFAKLWFSEKEIEWRDTYKRKIKEIIDMYLIVKFGTKPIHLIKKTDVLAFRSSLAKVTYGKANKHLSAARINSIMVPLGMILKEAAKRYKFDNPYYDINALKQPKTDIQPFTLNEVWTFIDGVRADYRNYYLVRFFTGMRTSEIDGLTWENIDLNRREIVIKQAYVKGKIVPPKTQESYRAIQMSPWVYDALKEQQAITHKRSDYVFCAHTGEPLDYNNVNKRVWHPTLKILGLKKRNAYQTRHTAATLWLAAGESPEWIASQMGHSTTKMLFNTYSRYVPNMTRQDGSAFEALVNRSQIAQVSTDKGPHNEND</sequence>
<dbReference type="InterPro" id="IPR002104">
    <property type="entry name" value="Integrase_catalytic"/>
</dbReference>
<dbReference type="PROSITE" id="PS51898">
    <property type="entry name" value="TYR_RECOMBINASE"/>
    <property type="match status" value="1"/>
</dbReference>
<keyword evidence="7" id="KW-1185">Reference proteome</keyword>
<feature type="domain" description="Tyr recombinase" evidence="5">
    <location>
        <begin position="195"/>
        <end position="380"/>
    </location>
</feature>
<dbReference type="InterPro" id="IPR010998">
    <property type="entry name" value="Integrase_recombinase_N"/>
</dbReference>
<evidence type="ECO:0000256" key="2">
    <source>
        <dbReference type="ARBA" id="ARBA00022908"/>
    </source>
</evidence>
<keyword evidence="2" id="KW-0229">DNA integration</keyword>
<evidence type="ECO:0000256" key="4">
    <source>
        <dbReference type="ARBA" id="ARBA00023172"/>
    </source>
</evidence>
<dbReference type="InterPro" id="IPR050808">
    <property type="entry name" value="Phage_Integrase"/>
</dbReference>
<evidence type="ECO:0000313" key="6">
    <source>
        <dbReference type="EMBL" id="AMT97549.1"/>
    </source>
</evidence>
<dbReference type="InterPro" id="IPR022000">
    <property type="entry name" value="Min27-like_integrase_DNA_bind"/>
</dbReference>
<dbReference type="Pfam" id="PF00589">
    <property type="entry name" value="Phage_integrase"/>
    <property type="match status" value="1"/>
</dbReference>
<evidence type="ECO:0000313" key="7">
    <source>
        <dbReference type="Proteomes" id="UP000076104"/>
    </source>
</evidence>
<dbReference type="Gene3D" id="1.10.150.130">
    <property type="match status" value="1"/>
</dbReference>
<evidence type="ECO:0000256" key="3">
    <source>
        <dbReference type="ARBA" id="ARBA00023125"/>
    </source>
</evidence>
<dbReference type="EMBL" id="CP014945">
    <property type="protein sequence ID" value="AMT97549.1"/>
    <property type="molecule type" value="Genomic_DNA"/>
</dbReference>
<protein>
    <submittedName>
        <fullName evidence="6">Phage integrase</fullName>
    </submittedName>
</protein>
<dbReference type="InterPro" id="IPR013762">
    <property type="entry name" value="Integrase-like_cat_sf"/>
</dbReference>
<keyword evidence="4" id="KW-0233">DNA recombination</keyword>
<dbReference type="Pfam" id="PF12167">
    <property type="entry name" value="Arm-DNA-bind_2"/>
    <property type="match status" value="1"/>
</dbReference>
<gene>
    <name evidence="6" type="ORF">A3K91_1958</name>
</gene>
<keyword evidence="3" id="KW-0238">DNA-binding</keyword>
<evidence type="ECO:0000259" key="5">
    <source>
        <dbReference type="PROSITE" id="PS51898"/>
    </source>
</evidence>
<evidence type="ECO:0000256" key="1">
    <source>
        <dbReference type="ARBA" id="ARBA00008857"/>
    </source>
</evidence>
<dbReference type="SUPFAM" id="SSF56349">
    <property type="entry name" value="DNA breaking-rejoining enzymes"/>
    <property type="match status" value="1"/>
</dbReference>